<dbReference type="RefSeq" id="WP_368635332.1">
    <property type="nucleotide sequence ID" value="NZ_JBFRHK010000002.1"/>
</dbReference>
<reference evidence="1 2" key="1">
    <citation type="submission" date="2024-07" db="EMBL/GenBank/DDBJ databases">
        <title>Characterization of a bacterium isolated from hydrolysated instant sea cucumber by whole-genome sequencing and metabolomics.</title>
        <authorList>
            <person name="Luo X."/>
            <person name="Zhang Z."/>
            <person name="Zheng Z."/>
            <person name="Zhang W."/>
            <person name="Ming T."/>
            <person name="Jiao L."/>
            <person name="Su X."/>
            <person name="Kong F."/>
            <person name="Xu J."/>
        </authorList>
    </citation>
    <scope>NUCLEOTIDE SEQUENCE [LARGE SCALE GENOMIC DNA]</scope>
    <source>
        <strain evidence="1 2">XL-2024</strain>
    </source>
</reference>
<proteinExistence type="predicted"/>
<comment type="caution">
    <text evidence="1">The sequence shown here is derived from an EMBL/GenBank/DDBJ whole genome shotgun (WGS) entry which is preliminary data.</text>
</comment>
<sequence>MKQFQLNSPEFNRVLKNLQFENLSLTPTLQKKVLEIVNSGIQISPTNIKEVLKSTIKCSDKNKNHSDKSENLSDKI</sequence>
<keyword evidence="2" id="KW-1185">Reference proteome</keyword>
<name>A0ABV3VTU3_9BACI</name>
<gene>
    <name evidence="1" type="ORF">AB1300_04150</name>
</gene>
<dbReference type="Proteomes" id="UP001558534">
    <property type="component" value="Unassembled WGS sequence"/>
</dbReference>
<organism evidence="1 2">
    <name type="scientific">Lysinibacillus xylanilyticus</name>
    <dbReference type="NCBI Taxonomy" id="582475"/>
    <lineage>
        <taxon>Bacteria</taxon>
        <taxon>Bacillati</taxon>
        <taxon>Bacillota</taxon>
        <taxon>Bacilli</taxon>
        <taxon>Bacillales</taxon>
        <taxon>Bacillaceae</taxon>
        <taxon>Lysinibacillus</taxon>
    </lineage>
</organism>
<evidence type="ECO:0000313" key="2">
    <source>
        <dbReference type="Proteomes" id="UP001558534"/>
    </source>
</evidence>
<evidence type="ECO:0000313" key="1">
    <source>
        <dbReference type="EMBL" id="MEX3744319.1"/>
    </source>
</evidence>
<accession>A0ABV3VTU3</accession>
<dbReference type="EMBL" id="JBFRHK010000002">
    <property type="protein sequence ID" value="MEX3744319.1"/>
    <property type="molecule type" value="Genomic_DNA"/>
</dbReference>
<evidence type="ECO:0008006" key="3">
    <source>
        <dbReference type="Google" id="ProtNLM"/>
    </source>
</evidence>
<protein>
    <recommendedName>
        <fullName evidence="3">Zn-dependent hydrolase</fullName>
    </recommendedName>
</protein>